<sequence>MQALKIYTEGQAVDKLEQFGLNDDNFIYALSKAIYESKRSSPLHPRNDSMLRAWSETVASFRESVIMNDSGWSYVLTDGLELTINSTLGLSVVVSSGDKDTGLADGSPRTKNAKGNATKNIVNNNQTLELFSSNEVTPITDTVSPVDSTKTYVFLYFFDLDKQEVRCELSLPDGMSNYFSQNKIDSWAERIILPSVSFSSAVEPNKHKQEEFTEEFDIPVSRK</sequence>
<dbReference type="RefSeq" id="WP_132355790.1">
    <property type="nucleotide sequence ID" value="NZ_CAWOJO010000045.1"/>
</dbReference>
<comment type="caution">
    <text evidence="1">The sequence shown here is derived from an EMBL/GenBank/DDBJ whole genome shotgun (WGS) entry which is preliminary data.</text>
</comment>
<accession>A0A4R4J409</accession>
<reference evidence="1 2" key="1">
    <citation type="journal article" date="2019" name="Int. J. Syst. Evol. Microbiol.">
        <title>Photorhabdus khanii subsp. guanajuatensis subsp. nov., isolated from Heterorhabditis atacamensis, and Photorhabdus luminescens subsp. mexicana subsp. nov., isolated from Heterorhabditis mexicana entomopathogenic nematodes.</title>
        <authorList>
            <person name="Machado R.A.R."/>
            <person name="Bruno P."/>
            <person name="Arce C.C.M."/>
            <person name="Liechti N."/>
            <person name="Kohler A."/>
            <person name="Bernal J."/>
            <person name="Bruggmann R."/>
            <person name="Turlings T.C.J."/>
        </authorList>
    </citation>
    <scope>NUCLEOTIDE SEQUENCE [LARGE SCALE GENOMIC DNA]</scope>
    <source>
        <strain evidence="1 2">MEX20-17</strain>
    </source>
</reference>
<dbReference type="AlphaFoldDB" id="A0A4R4J409"/>
<evidence type="ECO:0000313" key="2">
    <source>
        <dbReference type="Proteomes" id="UP000295598"/>
    </source>
</evidence>
<dbReference type="EMBL" id="PUJY01000045">
    <property type="protein sequence ID" value="TDB48258.1"/>
    <property type="molecule type" value="Genomic_DNA"/>
</dbReference>
<proteinExistence type="predicted"/>
<protein>
    <submittedName>
        <fullName evidence="1">Uncharacterized protein</fullName>
    </submittedName>
</protein>
<dbReference type="Proteomes" id="UP000295598">
    <property type="component" value="Unassembled WGS sequence"/>
</dbReference>
<organism evidence="1 2">
    <name type="scientific">Photorhabdus khanii subsp. guanajuatensis</name>
    <dbReference type="NCBI Taxonomy" id="2100166"/>
    <lineage>
        <taxon>Bacteria</taxon>
        <taxon>Pseudomonadati</taxon>
        <taxon>Pseudomonadota</taxon>
        <taxon>Gammaproteobacteria</taxon>
        <taxon>Enterobacterales</taxon>
        <taxon>Morganellaceae</taxon>
        <taxon>Photorhabdus</taxon>
    </lineage>
</organism>
<gene>
    <name evidence="1" type="ORF">C5467_19490</name>
</gene>
<evidence type="ECO:0000313" key="1">
    <source>
        <dbReference type="EMBL" id="TDB48258.1"/>
    </source>
</evidence>
<name>A0A4R4J409_9GAMM</name>